<feature type="domain" description="Cation/H+ exchanger transmembrane" evidence="11">
    <location>
        <begin position="12"/>
        <end position="430"/>
    </location>
</feature>
<comment type="similarity">
    <text evidence="10">Belongs to the monovalent cation:proton antiporter 1 (CPA1) transporter (TC 2.A.36) family.</text>
</comment>
<evidence type="ECO:0000313" key="12">
    <source>
        <dbReference type="EMBL" id="KWW20489.1"/>
    </source>
</evidence>
<evidence type="ECO:0000259" key="11">
    <source>
        <dbReference type="Pfam" id="PF00999"/>
    </source>
</evidence>
<feature type="transmembrane region" description="Helical" evidence="10">
    <location>
        <begin position="27"/>
        <end position="47"/>
    </location>
</feature>
<feature type="transmembrane region" description="Helical" evidence="10">
    <location>
        <begin position="152"/>
        <end position="176"/>
    </location>
</feature>
<dbReference type="InterPro" id="IPR006153">
    <property type="entry name" value="Cation/H_exchanger_TM"/>
</dbReference>
<feature type="transmembrane region" description="Helical" evidence="10">
    <location>
        <begin position="237"/>
        <end position="255"/>
    </location>
</feature>
<evidence type="ECO:0000256" key="4">
    <source>
        <dbReference type="ARBA" id="ARBA00022692"/>
    </source>
</evidence>
<dbReference type="Gene3D" id="6.10.140.1330">
    <property type="match status" value="1"/>
</dbReference>
<feature type="transmembrane region" description="Helical" evidence="10">
    <location>
        <begin position="182"/>
        <end position="201"/>
    </location>
</feature>
<dbReference type="EMBL" id="LNNH01000016">
    <property type="protein sequence ID" value="KWW20489.1"/>
    <property type="molecule type" value="Genomic_DNA"/>
</dbReference>
<comment type="caution">
    <text evidence="12">The sequence shown here is derived from an EMBL/GenBank/DDBJ whole genome shotgun (WGS) entry which is preliminary data.</text>
</comment>
<accession>A0A120GPY7</accession>
<keyword evidence="10" id="KW-0050">Antiport</keyword>
<gene>
    <name evidence="12" type="ORF">AS888_18160</name>
</gene>
<feature type="transmembrane region" description="Helical" evidence="10">
    <location>
        <begin position="276"/>
        <end position="297"/>
    </location>
</feature>
<dbReference type="InterPro" id="IPR018422">
    <property type="entry name" value="Cation/H_exchanger_CPA1"/>
</dbReference>
<evidence type="ECO:0000256" key="1">
    <source>
        <dbReference type="ARBA" id="ARBA00004651"/>
    </source>
</evidence>
<evidence type="ECO:0000256" key="6">
    <source>
        <dbReference type="ARBA" id="ARBA00023053"/>
    </source>
</evidence>
<keyword evidence="8 10" id="KW-0472">Membrane</keyword>
<keyword evidence="6 10" id="KW-0915">Sodium</keyword>
<dbReference type="GO" id="GO:0051453">
    <property type="term" value="P:regulation of intracellular pH"/>
    <property type="evidence" value="ECO:0007669"/>
    <property type="project" value="TreeGrafter"/>
</dbReference>
<evidence type="ECO:0000256" key="5">
    <source>
        <dbReference type="ARBA" id="ARBA00022989"/>
    </source>
</evidence>
<dbReference type="NCBIfam" id="TIGR00831">
    <property type="entry name" value="a_cpa1"/>
    <property type="match status" value="1"/>
</dbReference>
<proteinExistence type="inferred from homology"/>
<evidence type="ECO:0000256" key="9">
    <source>
        <dbReference type="ARBA" id="ARBA00023201"/>
    </source>
</evidence>
<evidence type="ECO:0000313" key="13">
    <source>
        <dbReference type="Proteomes" id="UP000064189"/>
    </source>
</evidence>
<evidence type="ECO:0000256" key="2">
    <source>
        <dbReference type="ARBA" id="ARBA00022448"/>
    </source>
</evidence>
<keyword evidence="2 10" id="KW-0813">Transport</keyword>
<feature type="transmembrane region" description="Helical" evidence="10">
    <location>
        <begin position="84"/>
        <end position="107"/>
    </location>
</feature>
<feature type="transmembrane region" description="Helical" evidence="10">
    <location>
        <begin position="309"/>
        <end position="331"/>
    </location>
</feature>
<feature type="transmembrane region" description="Helical" evidence="10">
    <location>
        <begin position="367"/>
        <end position="394"/>
    </location>
</feature>
<keyword evidence="4 10" id="KW-0812">Transmembrane</keyword>
<evidence type="ECO:0000256" key="7">
    <source>
        <dbReference type="ARBA" id="ARBA00023065"/>
    </source>
</evidence>
<keyword evidence="5 10" id="KW-1133">Transmembrane helix</keyword>
<protein>
    <recommendedName>
        <fullName evidence="11">Cation/H+ exchanger transmembrane domain-containing protein</fullName>
    </recommendedName>
</protein>
<dbReference type="GO" id="GO:0005886">
    <property type="term" value="C:plasma membrane"/>
    <property type="evidence" value="ECO:0007669"/>
    <property type="project" value="UniProtKB-SubCell"/>
</dbReference>
<keyword evidence="9 10" id="KW-0739">Sodium transport</keyword>
<dbReference type="RefSeq" id="WP_061141920.1">
    <property type="nucleotide sequence ID" value="NZ_LNNH01000016.1"/>
</dbReference>
<reference evidence="12 13" key="1">
    <citation type="submission" date="2015-11" db="EMBL/GenBank/DDBJ databases">
        <title>Genome Sequence of Bacillus simplex strain VanAntwerpen2.</title>
        <authorList>
            <person name="Couger M.B."/>
        </authorList>
    </citation>
    <scope>NUCLEOTIDE SEQUENCE [LARGE SCALE GENOMIC DNA]</scope>
    <source>
        <strain evidence="12 13">VanAntwerpen02</strain>
    </source>
</reference>
<evidence type="ECO:0000256" key="10">
    <source>
        <dbReference type="RuleBase" id="RU366002"/>
    </source>
</evidence>
<dbReference type="PANTHER" id="PTHR10110">
    <property type="entry name" value="SODIUM/HYDROGEN EXCHANGER"/>
    <property type="match status" value="1"/>
</dbReference>
<feature type="transmembrane region" description="Helical" evidence="10">
    <location>
        <begin position="406"/>
        <end position="429"/>
    </location>
</feature>
<evidence type="ECO:0000256" key="8">
    <source>
        <dbReference type="ARBA" id="ARBA00023136"/>
    </source>
</evidence>
<dbReference type="GO" id="GO:0015386">
    <property type="term" value="F:potassium:proton antiporter activity"/>
    <property type="evidence" value="ECO:0007669"/>
    <property type="project" value="TreeGrafter"/>
</dbReference>
<keyword evidence="3 10" id="KW-1003">Cell membrane</keyword>
<dbReference type="Pfam" id="PF00999">
    <property type="entry name" value="Na_H_Exchanger"/>
    <property type="match status" value="1"/>
</dbReference>
<dbReference type="GO" id="GO:0098719">
    <property type="term" value="P:sodium ion import across plasma membrane"/>
    <property type="evidence" value="ECO:0007669"/>
    <property type="project" value="TreeGrafter"/>
</dbReference>
<dbReference type="Proteomes" id="UP000064189">
    <property type="component" value="Unassembled WGS sequence"/>
</dbReference>
<name>A0A120GPY7_9BACI</name>
<dbReference type="PANTHER" id="PTHR10110:SF86">
    <property type="entry name" value="SODIUM_HYDROGEN EXCHANGER 7"/>
    <property type="match status" value="1"/>
</dbReference>
<dbReference type="AlphaFoldDB" id="A0A120GPY7"/>
<comment type="subcellular location">
    <subcellularLocation>
        <location evidence="1 10">Cell membrane</location>
        <topology evidence="1 10">Multi-pass membrane protein</topology>
    </subcellularLocation>
</comment>
<dbReference type="InterPro" id="IPR004705">
    <property type="entry name" value="Cation/H_exchanger_CPA1_bac"/>
</dbReference>
<sequence>MSFLITMIGLLVSTILATIMNAKWPRIPLPIYQISAGAVLSLLPFHLSLDFHSELFMICVIAPLLFTEGKNTSRKEMLELRKPILLLAFGLVFVTVFAGGFFIHWLIPDMPMAIAFALAATITPTDAVAVQSITKGLKLPGNMLPILEGESLFNDAAGIVAFKVALAAALTGAFSIKDASLNFIFVAIGGIFIGLLLGYLIVKLRLFLRVQGLEEIPMSIVMEVITPFAIYMVAEEFHVSGILAVVAAGVIHGIERDRLQNTTTKLQIVSTNIWSVLGYLLNGLVFTLLGFMLPSVYREIESNLNRGSLFGISVLIVLLLLVIRFIWVYFLHDTFTKNRVNPLEQFIMSRIHRDEIKVSDDKNLTRTLYAILTSVCGIHGTITLATALSIPYFMPDDTLFPMRNTVLFIAACVILLSVLLATFLLPILVKAPAESEDERLSTDEAYKIVLNKTIHQLSKEANSDNQKAVYQVMDDLNEQLIDLERGITNRPDNKTIQDLVKLGANAELEVVSGLVEKGSISETTHELYKVYISRTLNYVQKSFLQRVWISLQAILFKKKLNVKWDKKWEAKLENSLDKNADLIKEFRQAQKEASKAAISLIKQQIEPENRHEVMLVIQRYNRYLNPFGTLSEKEATNLQEMVSHFQLNAMQIERDIIQQLVEEDRISSKTATALRQNLVYDEMIMIQN</sequence>
<comment type="function">
    <text evidence="10">Na(+)/H(+) antiporter that extrudes sodium in exchange for external protons.</text>
</comment>
<organism evidence="12 13">
    <name type="scientific">Peribacillus simplex</name>
    <dbReference type="NCBI Taxonomy" id="1478"/>
    <lineage>
        <taxon>Bacteria</taxon>
        <taxon>Bacillati</taxon>
        <taxon>Bacillota</taxon>
        <taxon>Bacilli</taxon>
        <taxon>Bacillales</taxon>
        <taxon>Bacillaceae</taxon>
        <taxon>Peribacillus</taxon>
    </lineage>
</organism>
<comment type="caution">
    <text evidence="10">Lacks conserved residue(s) required for the propagation of feature annotation.</text>
</comment>
<keyword evidence="7 10" id="KW-0406">Ion transport</keyword>
<evidence type="ECO:0000256" key="3">
    <source>
        <dbReference type="ARBA" id="ARBA00022475"/>
    </source>
</evidence>
<dbReference type="GO" id="GO:0015385">
    <property type="term" value="F:sodium:proton antiporter activity"/>
    <property type="evidence" value="ECO:0007669"/>
    <property type="project" value="InterPro"/>
</dbReference>
<keyword evidence="13" id="KW-1185">Reference proteome</keyword>